<dbReference type="InterPro" id="IPR015424">
    <property type="entry name" value="PyrdxlP-dep_Trfase"/>
</dbReference>
<accession>A0A9W6VKI4</accession>
<dbReference type="EMBL" id="BSTI01000025">
    <property type="protein sequence ID" value="GLY70644.1"/>
    <property type="molecule type" value="Genomic_DNA"/>
</dbReference>
<keyword evidence="9" id="KW-0627">Porphyrin biosynthesis</keyword>
<dbReference type="PANTHER" id="PTHR43713:SF3">
    <property type="entry name" value="GLUTAMATE-1-SEMIALDEHYDE 2,1-AMINOMUTASE 1, CHLOROPLASTIC-RELATED"/>
    <property type="match status" value="1"/>
</dbReference>
<comment type="similarity">
    <text evidence="4">Belongs to the class-III pyridoxal-phosphate-dependent aminotransferase family. HemL subfamily.</text>
</comment>
<dbReference type="GO" id="GO:0006779">
    <property type="term" value="P:porphyrin-containing compound biosynthetic process"/>
    <property type="evidence" value="ECO:0007669"/>
    <property type="project" value="UniProtKB-KW"/>
</dbReference>
<dbReference type="SUPFAM" id="SSF53383">
    <property type="entry name" value="PLP-dependent transferases"/>
    <property type="match status" value="1"/>
</dbReference>
<dbReference type="FunFam" id="3.40.640.10:FF:000021">
    <property type="entry name" value="Glutamate-1-semialdehyde 2,1-aminomutase"/>
    <property type="match status" value="1"/>
</dbReference>
<evidence type="ECO:0000313" key="11">
    <source>
        <dbReference type="EMBL" id="GLY70644.1"/>
    </source>
</evidence>
<evidence type="ECO:0000256" key="9">
    <source>
        <dbReference type="ARBA" id="ARBA00023244"/>
    </source>
</evidence>
<evidence type="ECO:0000256" key="4">
    <source>
        <dbReference type="ARBA" id="ARBA00008981"/>
    </source>
</evidence>
<organism evidence="11 12">
    <name type="scientific">Amycolatopsis taiwanensis</name>
    <dbReference type="NCBI Taxonomy" id="342230"/>
    <lineage>
        <taxon>Bacteria</taxon>
        <taxon>Bacillati</taxon>
        <taxon>Actinomycetota</taxon>
        <taxon>Actinomycetes</taxon>
        <taxon>Pseudonocardiales</taxon>
        <taxon>Pseudonocardiaceae</taxon>
        <taxon>Amycolatopsis</taxon>
    </lineage>
</organism>
<dbReference type="NCBIfam" id="NF000818">
    <property type="entry name" value="PRK00062.1"/>
    <property type="match status" value="1"/>
</dbReference>
<sequence>MTRKLDRSNALYERARAAIAGGVSSDARRLPGTPLYLEKAHGSRLWDVDGNTYLDYVLGQGPAILGHSPELLAEAVSAQMRRGVTYSAQHLTEIEVAERVQSMVPCAELVRFNSVGSEAAHAAIRLARGHTGRPKIVKFEGHYHGWLDPVLFSVHPPVDQAGPGDQPVPVPGSAGVAAGQAADLVLTAWNDIEALTATIARHRGEIAAIVMEPVLCNTGAITPEEGYLAAVRQLCDDEGILLIFDEVITGFRLAPGGAQQRLGITPDLGVFGKAMAGGMQVSALAGKATVMESIAAGKVAHAGTFNSHPVAMAGARAVLELLDEKRDDIYPRMERLGRRLMDGIGAIASRLGVPMLIHGTGHLFQLYFTEATDIRNYRDFAATDRSAMARLHGLLLDEGINTVPRGLWFLSAAHTDEDIDQTLTAFEKALSRL</sequence>
<dbReference type="Proteomes" id="UP001165136">
    <property type="component" value="Unassembled WGS sequence"/>
</dbReference>
<keyword evidence="12" id="KW-1185">Reference proteome</keyword>
<dbReference type="PANTHER" id="PTHR43713">
    <property type="entry name" value="GLUTAMATE-1-SEMIALDEHYDE 2,1-AMINOMUTASE"/>
    <property type="match status" value="1"/>
</dbReference>
<comment type="catalytic activity">
    <reaction evidence="1">
        <text>(S)-4-amino-5-oxopentanoate = 5-aminolevulinate</text>
        <dbReference type="Rhea" id="RHEA:14265"/>
        <dbReference type="ChEBI" id="CHEBI:57501"/>
        <dbReference type="ChEBI" id="CHEBI:356416"/>
        <dbReference type="EC" id="5.4.3.8"/>
    </reaction>
</comment>
<keyword evidence="8" id="KW-0413">Isomerase</keyword>
<comment type="cofactor">
    <cofactor evidence="2">
        <name>pyridoxal 5'-phosphate</name>
        <dbReference type="ChEBI" id="CHEBI:597326"/>
    </cofactor>
</comment>
<dbReference type="RefSeq" id="WP_285489827.1">
    <property type="nucleotide sequence ID" value="NZ_BSTI01000025.1"/>
</dbReference>
<dbReference type="InterPro" id="IPR005814">
    <property type="entry name" value="Aminotrans_3"/>
</dbReference>
<keyword evidence="6 10" id="KW-0663">Pyridoxal phosphate</keyword>
<evidence type="ECO:0000256" key="6">
    <source>
        <dbReference type="ARBA" id="ARBA00022898"/>
    </source>
</evidence>
<dbReference type="Gene3D" id="3.40.640.10">
    <property type="entry name" value="Type I PLP-dependent aspartate aminotransferase-like (Major domain)"/>
    <property type="match status" value="1"/>
</dbReference>
<dbReference type="Pfam" id="PF00202">
    <property type="entry name" value="Aminotran_3"/>
    <property type="match status" value="1"/>
</dbReference>
<keyword evidence="7" id="KW-0045">Antibiotic biosynthesis</keyword>
<dbReference type="EC" id="5.4.3.8" evidence="5"/>
<dbReference type="GO" id="GO:0017000">
    <property type="term" value="P:antibiotic biosynthetic process"/>
    <property type="evidence" value="ECO:0007669"/>
    <property type="project" value="UniProtKB-KW"/>
</dbReference>
<evidence type="ECO:0000256" key="8">
    <source>
        <dbReference type="ARBA" id="ARBA00023235"/>
    </source>
</evidence>
<evidence type="ECO:0000256" key="10">
    <source>
        <dbReference type="RuleBase" id="RU003560"/>
    </source>
</evidence>
<dbReference type="InterPro" id="IPR015421">
    <property type="entry name" value="PyrdxlP-dep_Trfase_major"/>
</dbReference>
<evidence type="ECO:0000256" key="5">
    <source>
        <dbReference type="ARBA" id="ARBA00012143"/>
    </source>
</evidence>
<proteinExistence type="inferred from homology"/>
<dbReference type="Gene3D" id="3.90.1150.10">
    <property type="entry name" value="Aspartate Aminotransferase, domain 1"/>
    <property type="match status" value="1"/>
</dbReference>
<protein>
    <recommendedName>
        <fullName evidence="5">glutamate-1-semialdehyde 2,1-aminomutase</fullName>
        <ecNumber evidence="5">5.4.3.8</ecNumber>
    </recommendedName>
</protein>
<comment type="caution">
    <text evidence="11">The sequence shown here is derived from an EMBL/GenBank/DDBJ whole genome shotgun (WGS) entry which is preliminary data.</text>
</comment>
<dbReference type="GO" id="GO:0030170">
    <property type="term" value="F:pyridoxal phosphate binding"/>
    <property type="evidence" value="ECO:0007669"/>
    <property type="project" value="InterPro"/>
</dbReference>
<dbReference type="GO" id="GO:0042286">
    <property type="term" value="F:glutamate-1-semialdehyde 2,1-aminomutase activity"/>
    <property type="evidence" value="ECO:0007669"/>
    <property type="project" value="UniProtKB-EC"/>
</dbReference>
<evidence type="ECO:0000256" key="7">
    <source>
        <dbReference type="ARBA" id="ARBA00023194"/>
    </source>
</evidence>
<reference evidence="11" key="1">
    <citation type="submission" date="2023-03" db="EMBL/GenBank/DDBJ databases">
        <title>Amycolatopsis taiwanensis NBRC 103393.</title>
        <authorList>
            <person name="Ichikawa N."/>
            <person name="Sato H."/>
            <person name="Tonouchi N."/>
        </authorList>
    </citation>
    <scope>NUCLEOTIDE SEQUENCE</scope>
    <source>
        <strain evidence="11">NBRC 103393</strain>
    </source>
</reference>
<dbReference type="AlphaFoldDB" id="A0A9W6VKI4"/>
<evidence type="ECO:0000256" key="3">
    <source>
        <dbReference type="ARBA" id="ARBA00004819"/>
    </source>
</evidence>
<dbReference type="InterPro" id="IPR015422">
    <property type="entry name" value="PyrdxlP-dep_Trfase_small"/>
</dbReference>
<evidence type="ECO:0000313" key="12">
    <source>
        <dbReference type="Proteomes" id="UP001165136"/>
    </source>
</evidence>
<dbReference type="GO" id="GO:0008483">
    <property type="term" value="F:transaminase activity"/>
    <property type="evidence" value="ECO:0007669"/>
    <property type="project" value="InterPro"/>
</dbReference>
<gene>
    <name evidence="11" type="primary">hemL</name>
    <name evidence="11" type="ORF">Atai01_72630</name>
</gene>
<evidence type="ECO:0000256" key="1">
    <source>
        <dbReference type="ARBA" id="ARBA00001579"/>
    </source>
</evidence>
<evidence type="ECO:0000256" key="2">
    <source>
        <dbReference type="ARBA" id="ARBA00001933"/>
    </source>
</evidence>
<dbReference type="CDD" id="cd00610">
    <property type="entry name" value="OAT_like"/>
    <property type="match status" value="1"/>
</dbReference>
<name>A0A9W6VKI4_9PSEU</name>
<comment type="pathway">
    <text evidence="3">Porphyrin-containing compound metabolism; protoporphyrin-IX biosynthesis; 5-aminolevulinate from L-glutamyl-tRNA(Glu): step 2/2.</text>
</comment>